<keyword evidence="2" id="KW-1185">Reference proteome</keyword>
<organism evidence="1 2">
    <name type="scientific">Coprinopsis cinerea (strain Okayama-7 / 130 / ATCC MYA-4618 / FGSC 9003)</name>
    <name type="common">Inky cap fungus</name>
    <name type="synonym">Hormographiella aspergillata</name>
    <dbReference type="NCBI Taxonomy" id="240176"/>
    <lineage>
        <taxon>Eukaryota</taxon>
        <taxon>Fungi</taxon>
        <taxon>Dikarya</taxon>
        <taxon>Basidiomycota</taxon>
        <taxon>Agaricomycotina</taxon>
        <taxon>Agaricomycetes</taxon>
        <taxon>Agaricomycetidae</taxon>
        <taxon>Agaricales</taxon>
        <taxon>Agaricineae</taxon>
        <taxon>Psathyrellaceae</taxon>
        <taxon>Coprinopsis</taxon>
    </lineage>
</organism>
<sequence length="90" mass="9921">MATNNKDKILLAIDELAVMIGLLKDYDKPEHKEKSKDSPEVRLKRKKDFAEAIHAKVKDLVALADADSKAINDDLLAQGLPANLLDLKLG</sequence>
<dbReference type="RefSeq" id="XP_001841358.1">
    <property type="nucleotide sequence ID" value="XM_001841306.1"/>
</dbReference>
<name>A8PH86_COPC7</name>
<accession>A8PH86</accession>
<dbReference type="KEGG" id="cci:CC1G_12556"/>
<proteinExistence type="predicted"/>
<evidence type="ECO:0000313" key="2">
    <source>
        <dbReference type="Proteomes" id="UP000001861"/>
    </source>
</evidence>
<protein>
    <submittedName>
        <fullName evidence="1">Uncharacterized protein</fullName>
    </submittedName>
</protein>
<comment type="caution">
    <text evidence="1">The sequence shown here is derived from an EMBL/GenBank/DDBJ whole genome shotgun (WGS) entry which is preliminary data.</text>
</comment>
<reference evidence="1 2" key="1">
    <citation type="journal article" date="2010" name="Proc. Natl. Acad. Sci. U.S.A.">
        <title>Insights into evolution of multicellular fungi from the assembled chromosomes of the mushroom Coprinopsis cinerea (Coprinus cinereus).</title>
        <authorList>
            <person name="Stajich J.E."/>
            <person name="Wilke S.K."/>
            <person name="Ahren D."/>
            <person name="Au C.H."/>
            <person name="Birren B.W."/>
            <person name="Borodovsky M."/>
            <person name="Burns C."/>
            <person name="Canback B."/>
            <person name="Casselton L.A."/>
            <person name="Cheng C.K."/>
            <person name="Deng J."/>
            <person name="Dietrich F.S."/>
            <person name="Fargo D.C."/>
            <person name="Farman M.L."/>
            <person name="Gathman A.C."/>
            <person name="Goldberg J."/>
            <person name="Guigo R."/>
            <person name="Hoegger P.J."/>
            <person name="Hooker J.B."/>
            <person name="Huggins A."/>
            <person name="James T.Y."/>
            <person name="Kamada T."/>
            <person name="Kilaru S."/>
            <person name="Kodira C."/>
            <person name="Kues U."/>
            <person name="Kupfer D."/>
            <person name="Kwan H.S."/>
            <person name="Lomsadze A."/>
            <person name="Li W."/>
            <person name="Lilly W.W."/>
            <person name="Ma L.J."/>
            <person name="Mackey A.J."/>
            <person name="Manning G."/>
            <person name="Martin F."/>
            <person name="Muraguchi H."/>
            <person name="Natvig D.O."/>
            <person name="Palmerini H."/>
            <person name="Ramesh M.A."/>
            <person name="Rehmeyer C.J."/>
            <person name="Roe B.A."/>
            <person name="Shenoy N."/>
            <person name="Stanke M."/>
            <person name="Ter-Hovhannisyan V."/>
            <person name="Tunlid A."/>
            <person name="Velagapudi R."/>
            <person name="Vision T.J."/>
            <person name="Zeng Q."/>
            <person name="Zolan M.E."/>
            <person name="Pukkila P.J."/>
        </authorList>
    </citation>
    <scope>NUCLEOTIDE SEQUENCE [LARGE SCALE GENOMIC DNA]</scope>
    <source>
        <strain evidence="2">Okayama-7 / 130 / ATCC MYA-4618 / FGSC 9003</strain>
    </source>
</reference>
<dbReference type="Proteomes" id="UP000001861">
    <property type="component" value="Unassembled WGS sequence"/>
</dbReference>
<dbReference type="AlphaFoldDB" id="A8PH86"/>
<dbReference type="InParanoid" id="A8PH86"/>
<evidence type="ECO:0000313" key="1">
    <source>
        <dbReference type="EMBL" id="EAU80463.1"/>
    </source>
</evidence>
<gene>
    <name evidence="1" type="ORF">CC1G_12556</name>
</gene>
<dbReference type="EMBL" id="AACS02000006">
    <property type="protein sequence ID" value="EAU80463.1"/>
    <property type="molecule type" value="Genomic_DNA"/>
</dbReference>
<dbReference type="VEuPathDB" id="FungiDB:CC1G_12556"/>
<dbReference type="GeneID" id="6018037"/>